<dbReference type="GO" id="GO:0016929">
    <property type="term" value="F:deSUMOylase activity"/>
    <property type="evidence" value="ECO:0007669"/>
    <property type="project" value="TreeGrafter"/>
</dbReference>
<feature type="region of interest" description="Disordered" evidence="5">
    <location>
        <begin position="86"/>
        <end position="144"/>
    </location>
</feature>
<feature type="compositionally biased region" description="Polar residues" evidence="5">
    <location>
        <begin position="93"/>
        <end position="104"/>
    </location>
</feature>
<accession>A0A286UQL4</accession>
<dbReference type="GO" id="GO:0060255">
    <property type="term" value="P:regulation of macromolecule metabolic process"/>
    <property type="evidence" value="ECO:0007669"/>
    <property type="project" value="UniProtKB-ARBA"/>
</dbReference>
<dbReference type="GO" id="GO:0080090">
    <property type="term" value="P:regulation of primary metabolic process"/>
    <property type="evidence" value="ECO:0007669"/>
    <property type="project" value="UniProtKB-ARBA"/>
</dbReference>
<reference evidence="7 8" key="1">
    <citation type="journal article" date="2017" name="Mol. Ecol.">
        <title>Comparative and population genomic landscape of Phellinus noxius: A hypervariable fungus causing root rot in trees.</title>
        <authorList>
            <person name="Chung C.L."/>
            <person name="Lee T.J."/>
            <person name="Akiba M."/>
            <person name="Lee H.H."/>
            <person name="Kuo T.H."/>
            <person name="Liu D."/>
            <person name="Ke H.M."/>
            <person name="Yokoi T."/>
            <person name="Roa M.B."/>
            <person name="Lu M.J."/>
            <person name="Chang Y.Y."/>
            <person name="Ann P.J."/>
            <person name="Tsai J.N."/>
            <person name="Chen C.Y."/>
            <person name="Tzean S.S."/>
            <person name="Ota Y."/>
            <person name="Hattori T."/>
            <person name="Sahashi N."/>
            <person name="Liou R.F."/>
            <person name="Kikuchi T."/>
            <person name="Tsai I.J."/>
        </authorList>
    </citation>
    <scope>NUCLEOTIDE SEQUENCE [LARGE SCALE GENOMIC DNA]</scope>
    <source>
        <strain evidence="7 8">FFPRI411160</strain>
    </source>
</reference>
<dbReference type="PANTHER" id="PTHR12606">
    <property type="entry name" value="SENTRIN/SUMO-SPECIFIC PROTEASE"/>
    <property type="match status" value="1"/>
</dbReference>
<feature type="region of interest" description="Disordered" evidence="5">
    <location>
        <begin position="1"/>
        <end position="43"/>
    </location>
</feature>
<dbReference type="FunFam" id="3.40.395.10:FF:000001">
    <property type="entry name" value="Sentrin-specific protease 1"/>
    <property type="match status" value="1"/>
</dbReference>
<feature type="domain" description="Ubiquitin-like protease family profile" evidence="6">
    <location>
        <begin position="349"/>
        <end position="522"/>
    </location>
</feature>
<evidence type="ECO:0000313" key="8">
    <source>
        <dbReference type="Proteomes" id="UP000217199"/>
    </source>
</evidence>
<dbReference type="PROSITE" id="PS50600">
    <property type="entry name" value="ULP_PROTEASE"/>
    <property type="match status" value="1"/>
</dbReference>
<proteinExistence type="inferred from homology"/>
<keyword evidence="3" id="KW-0378">Hydrolase</keyword>
<evidence type="ECO:0000256" key="4">
    <source>
        <dbReference type="ARBA" id="ARBA00022807"/>
    </source>
</evidence>
<organism evidence="7 8">
    <name type="scientific">Pyrrhoderma noxium</name>
    <dbReference type="NCBI Taxonomy" id="2282107"/>
    <lineage>
        <taxon>Eukaryota</taxon>
        <taxon>Fungi</taxon>
        <taxon>Dikarya</taxon>
        <taxon>Basidiomycota</taxon>
        <taxon>Agaricomycotina</taxon>
        <taxon>Agaricomycetes</taxon>
        <taxon>Hymenochaetales</taxon>
        <taxon>Hymenochaetaceae</taxon>
        <taxon>Pyrrhoderma</taxon>
    </lineage>
</organism>
<dbReference type="Proteomes" id="UP000217199">
    <property type="component" value="Unassembled WGS sequence"/>
</dbReference>
<dbReference type="GO" id="GO:0016926">
    <property type="term" value="P:protein desumoylation"/>
    <property type="evidence" value="ECO:0007669"/>
    <property type="project" value="TreeGrafter"/>
</dbReference>
<dbReference type="OrthoDB" id="1939479at2759"/>
<dbReference type="PANTHER" id="PTHR12606:SF141">
    <property type="entry name" value="GH15225P-RELATED"/>
    <property type="match status" value="1"/>
</dbReference>
<evidence type="ECO:0000256" key="5">
    <source>
        <dbReference type="SAM" id="MobiDB-lite"/>
    </source>
</evidence>
<dbReference type="InParanoid" id="A0A286UQL4"/>
<dbReference type="STRING" id="2282107.A0A286UQL4"/>
<protein>
    <submittedName>
        <fullName evidence="7">Cysteine ase</fullName>
    </submittedName>
</protein>
<gene>
    <name evidence="7" type="ORF">PNOK_0184800</name>
</gene>
<feature type="compositionally biased region" description="Low complexity" evidence="5">
    <location>
        <begin position="124"/>
        <end position="143"/>
    </location>
</feature>
<dbReference type="GO" id="GO:0005634">
    <property type="term" value="C:nucleus"/>
    <property type="evidence" value="ECO:0007669"/>
    <property type="project" value="TreeGrafter"/>
</dbReference>
<dbReference type="InterPro" id="IPR038765">
    <property type="entry name" value="Papain-like_cys_pep_sf"/>
</dbReference>
<evidence type="ECO:0000313" key="7">
    <source>
        <dbReference type="EMBL" id="PAV21891.1"/>
    </source>
</evidence>
<dbReference type="GO" id="GO:0006508">
    <property type="term" value="P:proteolysis"/>
    <property type="evidence" value="ECO:0007669"/>
    <property type="project" value="UniProtKB-KW"/>
</dbReference>
<dbReference type="AlphaFoldDB" id="A0A286UQL4"/>
<keyword evidence="2" id="KW-0645">Protease</keyword>
<evidence type="ECO:0000256" key="3">
    <source>
        <dbReference type="ARBA" id="ARBA00022801"/>
    </source>
</evidence>
<dbReference type="InterPro" id="IPR003653">
    <property type="entry name" value="Peptidase_C48_C"/>
</dbReference>
<name>A0A286UQL4_9AGAM</name>
<dbReference type="SUPFAM" id="SSF54001">
    <property type="entry name" value="Cysteine proteinases"/>
    <property type="match status" value="1"/>
</dbReference>
<dbReference type="Gene3D" id="3.40.395.10">
    <property type="entry name" value="Adenoviral Proteinase, Chain A"/>
    <property type="match status" value="1"/>
</dbReference>
<keyword evidence="8" id="KW-1185">Reference proteome</keyword>
<evidence type="ECO:0000256" key="1">
    <source>
        <dbReference type="ARBA" id="ARBA00005234"/>
    </source>
</evidence>
<comment type="similarity">
    <text evidence="1">Belongs to the peptidase C48 family.</text>
</comment>
<feature type="compositionally biased region" description="Polar residues" evidence="5">
    <location>
        <begin position="26"/>
        <end position="37"/>
    </location>
</feature>
<keyword evidence="4" id="KW-0788">Thiol protease</keyword>
<evidence type="ECO:0000259" key="6">
    <source>
        <dbReference type="PROSITE" id="PS50600"/>
    </source>
</evidence>
<sequence>MPSLKRSASEAHLSEETPAAKYARSSIYNSDNETRVNANPRDRTLAEKWAEVLSDTFKPISDTFKPIGDFIGKSSGNLKEMLLQSQDKETGELSKTASEISQTKTEPESPRPAATPSETYSGHSPTNINASSSSSPSTRRPPSVLDCITTLETNFFITPPPESIFFPSTTTLEPECERMLQQLQETNGGIQKRYKRRPHILEAEHKRQTKEYLFRKLHELQQQFGYLSDTVALKSYISFRRKLEKLQKTDKYRLPNNHLQSQTETDDEIAYLRNAIENAQKSLNSPKPLMPYSPAMDNLDARCRKRTERIRSSLRPKRKPIPENLPLEAQKEIASLLSKHGVVSRSGREQVSDRDLWRLKPGQWLNDEIINFYGQLIMERSIQAVQAKENDRGKILDAYYMSSFFWTKLQSGYEKGRLAKWTKKVDIFSKDIILLPVNHGNSHWTSAAINFKQKRFEAYDSMGSDCAHVFEALRSYVDAEHKNKKNKPFDFTGWVDRRIDTYPEQENGYDCGVFTCQTLESLSRGEEEFTFTQKDMAYFRQRMIWEIGRARLGDPL</sequence>
<dbReference type="Pfam" id="PF02902">
    <property type="entry name" value="Peptidase_C48"/>
    <property type="match status" value="1"/>
</dbReference>
<comment type="caution">
    <text evidence="7">The sequence shown here is derived from an EMBL/GenBank/DDBJ whole genome shotgun (WGS) entry which is preliminary data.</text>
</comment>
<dbReference type="EMBL" id="NBII01000002">
    <property type="protein sequence ID" value="PAV21891.1"/>
    <property type="molecule type" value="Genomic_DNA"/>
</dbReference>
<evidence type="ECO:0000256" key="2">
    <source>
        <dbReference type="ARBA" id="ARBA00022670"/>
    </source>
</evidence>